<dbReference type="InterPro" id="IPR037523">
    <property type="entry name" value="VOC_core"/>
</dbReference>
<accession>C8X6A3</accession>
<keyword evidence="3" id="KW-1185">Reference proteome</keyword>
<dbReference type="InterPro" id="IPR004360">
    <property type="entry name" value="Glyas_Fos-R_dOase_dom"/>
</dbReference>
<dbReference type="SUPFAM" id="SSF54593">
    <property type="entry name" value="Glyoxalase/Bleomycin resistance protein/Dihydroxybiphenyl dioxygenase"/>
    <property type="match status" value="1"/>
</dbReference>
<dbReference type="STRING" id="479431.Namu_0454"/>
<sequence length="155" mass="17541">MSDFRFRFVKLPVTDLVRSAAWYRDVLGLRRQFEFAEHGQVRGVQLVDATGGVTIALRDRRYCADQPRLAGFDVVSFRATSRDTLVELASRCDRLDVRHADIQDLPPFVSTLDLYDPDDTVLRFAFDHPTAPKGFVGVDVGDSGPTLYSEPRLDY</sequence>
<dbReference type="OrthoDB" id="317332at2"/>
<organism evidence="2 3">
    <name type="scientific">Nakamurella multipartita (strain ATCC 700099 / DSM 44233 / CIP 104796 / JCM 9543 / NBRC 105858 / Y-104)</name>
    <name type="common">Microsphaera multipartita</name>
    <dbReference type="NCBI Taxonomy" id="479431"/>
    <lineage>
        <taxon>Bacteria</taxon>
        <taxon>Bacillati</taxon>
        <taxon>Actinomycetota</taxon>
        <taxon>Actinomycetes</taxon>
        <taxon>Nakamurellales</taxon>
        <taxon>Nakamurellaceae</taxon>
        <taxon>Nakamurella</taxon>
    </lineage>
</organism>
<evidence type="ECO:0000313" key="3">
    <source>
        <dbReference type="Proteomes" id="UP000002218"/>
    </source>
</evidence>
<evidence type="ECO:0000313" key="2">
    <source>
        <dbReference type="EMBL" id="ACV76874.1"/>
    </source>
</evidence>
<dbReference type="InParanoid" id="C8X6A3"/>
<keyword evidence="2" id="KW-0560">Oxidoreductase</keyword>
<feature type="domain" description="VOC" evidence="1">
    <location>
        <begin position="5"/>
        <end position="127"/>
    </location>
</feature>
<dbReference type="Pfam" id="PF00903">
    <property type="entry name" value="Glyoxalase"/>
    <property type="match status" value="1"/>
</dbReference>
<evidence type="ECO:0000259" key="1">
    <source>
        <dbReference type="PROSITE" id="PS51819"/>
    </source>
</evidence>
<dbReference type="PROSITE" id="PS51819">
    <property type="entry name" value="VOC"/>
    <property type="match status" value="1"/>
</dbReference>
<dbReference type="AlphaFoldDB" id="C8X6A3"/>
<dbReference type="Proteomes" id="UP000002218">
    <property type="component" value="Chromosome"/>
</dbReference>
<dbReference type="eggNOG" id="COG0346">
    <property type="taxonomic scope" value="Bacteria"/>
</dbReference>
<dbReference type="Gene3D" id="3.10.180.10">
    <property type="entry name" value="2,3-Dihydroxybiphenyl 1,2-Dioxygenase, domain 1"/>
    <property type="match status" value="1"/>
</dbReference>
<reference evidence="3" key="1">
    <citation type="submission" date="2009-09" db="EMBL/GenBank/DDBJ databases">
        <title>The complete genome of Nakamurella multipartita DSM 44233.</title>
        <authorList>
            <consortium name="US DOE Joint Genome Institute (JGI-PGF)"/>
            <person name="Lucas S."/>
            <person name="Copeland A."/>
            <person name="Lapidus A."/>
            <person name="Glavina del Rio T."/>
            <person name="Dalin E."/>
            <person name="Tice H."/>
            <person name="Bruce D."/>
            <person name="Goodwin L."/>
            <person name="Pitluck S."/>
            <person name="Kyrpides N."/>
            <person name="Mavromatis K."/>
            <person name="Ivanova N."/>
            <person name="Ovchinnikova G."/>
            <person name="Sims D."/>
            <person name="Meincke L."/>
            <person name="Brettin T."/>
            <person name="Detter J.C."/>
            <person name="Han C."/>
            <person name="Larimer F."/>
            <person name="Land M."/>
            <person name="Hauser L."/>
            <person name="Markowitz V."/>
            <person name="Cheng J.-F."/>
            <person name="Hugenholtz P."/>
            <person name="Woyke T."/>
            <person name="Wu D."/>
            <person name="Klenk H.-P."/>
            <person name="Eisen J.A."/>
        </authorList>
    </citation>
    <scope>NUCLEOTIDE SEQUENCE [LARGE SCALE GENOMIC DNA]</scope>
    <source>
        <strain evidence="3">ATCC 700099 / DSM 44233 / CIP 104796 / JCM 9543 / NBRC 105858 / Y-104</strain>
    </source>
</reference>
<dbReference type="EMBL" id="CP001737">
    <property type="protein sequence ID" value="ACV76874.1"/>
    <property type="molecule type" value="Genomic_DNA"/>
</dbReference>
<dbReference type="CDD" id="cd06587">
    <property type="entry name" value="VOC"/>
    <property type="match status" value="1"/>
</dbReference>
<dbReference type="KEGG" id="nml:Namu_0454"/>
<name>C8X6A3_NAKMY</name>
<keyword evidence="2" id="KW-0223">Dioxygenase</keyword>
<dbReference type="InterPro" id="IPR029068">
    <property type="entry name" value="Glyas_Bleomycin-R_OHBP_Dase"/>
</dbReference>
<dbReference type="GO" id="GO:0051213">
    <property type="term" value="F:dioxygenase activity"/>
    <property type="evidence" value="ECO:0007669"/>
    <property type="project" value="UniProtKB-KW"/>
</dbReference>
<reference evidence="2 3" key="2">
    <citation type="journal article" date="2010" name="Stand. Genomic Sci.">
        <title>Complete genome sequence of Nakamurella multipartita type strain (Y-104).</title>
        <authorList>
            <person name="Tice H."/>
            <person name="Mayilraj S."/>
            <person name="Sims D."/>
            <person name="Lapidus A."/>
            <person name="Nolan M."/>
            <person name="Lucas S."/>
            <person name="Glavina Del Rio T."/>
            <person name="Copeland A."/>
            <person name="Cheng J.F."/>
            <person name="Meincke L."/>
            <person name="Bruce D."/>
            <person name="Goodwin L."/>
            <person name="Pitluck S."/>
            <person name="Ivanova N."/>
            <person name="Mavromatis K."/>
            <person name="Ovchinnikova G."/>
            <person name="Pati A."/>
            <person name="Chen A."/>
            <person name="Palaniappan K."/>
            <person name="Land M."/>
            <person name="Hauser L."/>
            <person name="Chang Y.J."/>
            <person name="Jeffries C.D."/>
            <person name="Detter J.C."/>
            <person name="Brettin T."/>
            <person name="Rohde M."/>
            <person name="Goker M."/>
            <person name="Bristow J."/>
            <person name="Eisen J.A."/>
            <person name="Markowitz V."/>
            <person name="Hugenholtz P."/>
            <person name="Kyrpides N.C."/>
            <person name="Klenk H.P."/>
            <person name="Chen F."/>
        </authorList>
    </citation>
    <scope>NUCLEOTIDE SEQUENCE [LARGE SCALE GENOMIC DNA]</scope>
    <source>
        <strain evidence="3">ATCC 700099 / DSM 44233 / CIP 104796 / JCM 9543 / NBRC 105858 / Y-104</strain>
    </source>
</reference>
<dbReference type="RefSeq" id="WP_015745792.1">
    <property type="nucleotide sequence ID" value="NC_013235.1"/>
</dbReference>
<dbReference type="HOGENOM" id="CLU_1600815_0_0_11"/>
<gene>
    <name evidence="2" type="ordered locus">Namu_0454</name>
</gene>
<proteinExistence type="predicted"/>
<protein>
    <submittedName>
        <fullName evidence="2">Glyoxalase/bleomycin resistance protein/dioxygenase</fullName>
    </submittedName>
</protein>